<reference evidence="1" key="1">
    <citation type="submission" date="2014-09" db="EMBL/GenBank/DDBJ databases">
        <authorList>
            <person name="Magalhaes I.L.F."/>
            <person name="Oliveira U."/>
            <person name="Santos F.R."/>
            <person name="Vidigal T.H.D.A."/>
            <person name="Brescovit A.D."/>
            <person name="Santos A.J."/>
        </authorList>
    </citation>
    <scope>NUCLEOTIDE SEQUENCE</scope>
    <source>
        <tissue evidence="1">Shoot tissue taken approximately 20 cm above the soil surface</tissue>
    </source>
</reference>
<proteinExistence type="predicted"/>
<accession>A0A0A9BR59</accession>
<dbReference type="AlphaFoldDB" id="A0A0A9BR59"/>
<evidence type="ECO:0000313" key="1">
    <source>
        <dbReference type="EMBL" id="JAD61817.1"/>
    </source>
</evidence>
<name>A0A0A9BR59_ARUDO</name>
<protein>
    <submittedName>
        <fullName evidence="1">Uncharacterized protein</fullName>
    </submittedName>
</protein>
<sequence length="28" mass="3346">MCLVLPPYHLTWKLKLHLLLKLMVSLLE</sequence>
<organism evidence="1">
    <name type="scientific">Arundo donax</name>
    <name type="common">Giant reed</name>
    <name type="synonym">Donax arundinaceus</name>
    <dbReference type="NCBI Taxonomy" id="35708"/>
    <lineage>
        <taxon>Eukaryota</taxon>
        <taxon>Viridiplantae</taxon>
        <taxon>Streptophyta</taxon>
        <taxon>Embryophyta</taxon>
        <taxon>Tracheophyta</taxon>
        <taxon>Spermatophyta</taxon>
        <taxon>Magnoliopsida</taxon>
        <taxon>Liliopsida</taxon>
        <taxon>Poales</taxon>
        <taxon>Poaceae</taxon>
        <taxon>PACMAD clade</taxon>
        <taxon>Arundinoideae</taxon>
        <taxon>Arundineae</taxon>
        <taxon>Arundo</taxon>
    </lineage>
</organism>
<reference evidence="1" key="2">
    <citation type="journal article" date="2015" name="Data Brief">
        <title>Shoot transcriptome of the giant reed, Arundo donax.</title>
        <authorList>
            <person name="Barrero R.A."/>
            <person name="Guerrero F.D."/>
            <person name="Moolhuijzen P."/>
            <person name="Goolsby J.A."/>
            <person name="Tidwell J."/>
            <person name="Bellgard S.E."/>
            <person name="Bellgard M.I."/>
        </authorList>
    </citation>
    <scope>NUCLEOTIDE SEQUENCE</scope>
    <source>
        <tissue evidence="1">Shoot tissue taken approximately 20 cm above the soil surface</tissue>
    </source>
</reference>
<dbReference type="EMBL" id="GBRH01236078">
    <property type="protein sequence ID" value="JAD61817.1"/>
    <property type="molecule type" value="Transcribed_RNA"/>
</dbReference>